<feature type="domain" description="Beta-lactamase-related" evidence="3">
    <location>
        <begin position="348"/>
        <end position="641"/>
    </location>
</feature>
<dbReference type="KEGG" id="pbor:BSF38_03314"/>
<evidence type="ECO:0000259" key="3">
    <source>
        <dbReference type="Pfam" id="PF00144"/>
    </source>
</evidence>
<dbReference type="SUPFAM" id="SSF56601">
    <property type="entry name" value="beta-lactamase/transpeptidase-like"/>
    <property type="match status" value="1"/>
</dbReference>
<dbReference type="Pfam" id="PF11954">
    <property type="entry name" value="DUF3471"/>
    <property type="match status" value="1"/>
</dbReference>
<dbReference type="EMBL" id="CP019082">
    <property type="protein sequence ID" value="APW61785.1"/>
    <property type="molecule type" value="Genomic_DNA"/>
</dbReference>
<sequence>MKANRTSSTIRWRLAACFAALMLIGAKSTLGQNGAVGIAYPAQGITIDGDLGDWPVGLKTYPIERIEFGDKLKGEDDLKAHFRFAYNPGEHALYVAVEVEDDSAVLDKPGVGDVAWDAQDGCELYIDSAHAGSGSPVFQYARYGNRNQFVGPLESAEKTMKVAVVRKDSRIVYEWRIEVAADLDPERSIGFDVSVADRDKDGSFSWAAWGSGTQKASSPDRCGEFFLVTPETKFGEASGKVAWDGPSSAPLPARVRVQSTRTPQLWREAAVDGSGGYKVTGLPVGDYAVHAVDSVDLRVDSKRRVDVRIEADRPATADLLRVSAIPWPGLIGDEGVLRSAGPLNADALDRFVKAYLDYYQIPGVSVAVIKDSQVVYRKGFGVKNTATHEPVGDDTVFEAASMTKPVFAYTVLRLVDRGVLKLDTPLYTYLPYEDIAHDDRYKLITARMVMTHRTGFPNWRTGKLDIKFTPGTEVSYSGEGFVYLGKVVEKLTGKKLVDLIREEVFTPFGVEHASLVWNDDIARLTATGHGGSSPMEKGKPSEPNTAASLHIAAGEYAKFLTAVVQGRGLSEPTAQEMLRSQVKIPDQKGASWGLGIAIQETPTGVNYGHGGRNTGFTSQSLMYKDQGIGYVFLVNNDDASKIDNVLNAYLIAGKSGLKKTKVVAHKTAQVDPKIYESYVGRYQLTPAVVLTFTREGEHLKAQATGEGASEVFPESETVFFMKPTQDATITFVKDGDGKVTHIVLHEEDHDTQAKRLDDEPKAGGGK</sequence>
<accession>A0A1U7CS69</accession>
<protein>
    <submittedName>
        <fullName evidence="6">Penicillin-binding protein 4</fullName>
    </submittedName>
</protein>
<keyword evidence="7" id="KW-1185">Reference proteome</keyword>
<gene>
    <name evidence="6" type="primary">pbpE_1</name>
    <name evidence="6" type="ORF">BSF38_03314</name>
</gene>
<dbReference type="SUPFAM" id="SSF49344">
    <property type="entry name" value="CBD9-like"/>
    <property type="match status" value="1"/>
</dbReference>
<evidence type="ECO:0000256" key="1">
    <source>
        <dbReference type="SAM" id="MobiDB-lite"/>
    </source>
</evidence>
<feature type="region of interest" description="Disordered" evidence="1">
    <location>
        <begin position="747"/>
        <end position="766"/>
    </location>
</feature>
<dbReference type="InterPro" id="IPR021860">
    <property type="entry name" value="Peptidase_S12_Pab87-rel_C"/>
</dbReference>
<proteinExistence type="predicted"/>
<dbReference type="AlphaFoldDB" id="A0A1U7CS69"/>
<dbReference type="Gene3D" id="3.40.710.10">
    <property type="entry name" value="DD-peptidase/beta-lactamase superfamily"/>
    <property type="match status" value="1"/>
</dbReference>
<dbReference type="Pfam" id="PF00144">
    <property type="entry name" value="Beta-lactamase"/>
    <property type="match status" value="1"/>
</dbReference>
<dbReference type="RefSeq" id="WP_076347410.1">
    <property type="nucleotide sequence ID" value="NZ_CP019082.1"/>
</dbReference>
<feature type="signal peptide" evidence="2">
    <location>
        <begin position="1"/>
        <end position="31"/>
    </location>
</feature>
<evidence type="ECO:0000259" key="5">
    <source>
        <dbReference type="Pfam" id="PF11954"/>
    </source>
</evidence>
<evidence type="ECO:0000259" key="4">
    <source>
        <dbReference type="Pfam" id="PF06452"/>
    </source>
</evidence>
<dbReference type="PANTHER" id="PTHR43283:SF18">
    <property type="match status" value="1"/>
</dbReference>
<dbReference type="InterPro" id="IPR010502">
    <property type="entry name" value="Carb-bd_dom_fam9"/>
</dbReference>
<evidence type="ECO:0000313" key="7">
    <source>
        <dbReference type="Proteomes" id="UP000186309"/>
    </source>
</evidence>
<dbReference type="InterPro" id="IPR001466">
    <property type="entry name" value="Beta-lactam-related"/>
</dbReference>
<dbReference type="OrthoDB" id="9797709at2"/>
<dbReference type="Gene3D" id="2.60.40.1190">
    <property type="match status" value="1"/>
</dbReference>
<dbReference type="GO" id="GO:0030246">
    <property type="term" value="F:carbohydrate binding"/>
    <property type="evidence" value="ECO:0007669"/>
    <property type="project" value="InterPro"/>
</dbReference>
<feature type="chain" id="PRO_5012911186" evidence="2">
    <location>
        <begin position="32"/>
        <end position="766"/>
    </location>
</feature>
<organism evidence="6 7">
    <name type="scientific">Paludisphaera borealis</name>
    <dbReference type="NCBI Taxonomy" id="1387353"/>
    <lineage>
        <taxon>Bacteria</taxon>
        <taxon>Pseudomonadati</taxon>
        <taxon>Planctomycetota</taxon>
        <taxon>Planctomycetia</taxon>
        <taxon>Isosphaerales</taxon>
        <taxon>Isosphaeraceae</taxon>
        <taxon>Paludisphaera</taxon>
    </lineage>
</organism>
<dbReference type="InterPro" id="IPR050789">
    <property type="entry name" value="Diverse_Enzym_Activities"/>
</dbReference>
<evidence type="ECO:0000256" key="2">
    <source>
        <dbReference type="SAM" id="SignalP"/>
    </source>
</evidence>
<dbReference type="Proteomes" id="UP000186309">
    <property type="component" value="Chromosome"/>
</dbReference>
<dbReference type="PANTHER" id="PTHR43283">
    <property type="entry name" value="BETA-LACTAMASE-RELATED"/>
    <property type="match status" value="1"/>
</dbReference>
<dbReference type="GO" id="GO:0016052">
    <property type="term" value="P:carbohydrate catabolic process"/>
    <property type="evidence" value="ECO:0007669"/>
    <property type="project" value="InterPro"/>
</dbReference>
<reference evidence="7" key="1">
    <citation type="submission" date="2016-12" db="EMBL/GenBank/DDBJ databases">
        <title>Comparative genomics of four Isosphaeraceae planctomycetes: a common pool of plasmids and glycoside hydrolase genes.</title>
        <authorList>
            <person name="Ivanova A."/>
        </authorList>
    </citation>
    <scope>NUCLEOTIDE SEQUENCE [LARGE SCALE GENOMIC DNA]</scope>
    <source>
        <strain evidence="7">PX4</strain>
    </source>
</reference>
<feature type="domain" description="Carbohydrate-binding" evidence="4">
    <location>
        <begin position="58"/>
        <end position="228"/>
    </location>
</feature>
<keyword evidence="2" id="KW-0732">Signal</keyword>
<feature type="domain" description="Peptidase S12 Pab87-related C-terminal" evidence="5">
    <location>
        <begin position="665"/>
        <end position="750"/>
    </location>
</feature>
<name>A0A1U7CS69_9BACT</name>
<dbReference type="GO" id="GO:0004553">
    <property type="term" value="F:hydrolase activity, hydrolyzing O-glycosyl compounds"/>
    <property type="evidence" value="ECO:0007669"/>
    <property type="project" value="InterPro"/>
</dbReference>
<dbReference type="InterPro" id="IPR012338">
    <property type="entry name" value="Beta-lactam/transpept-like"/>
</dbReference>
<dbReference type="Pfam" id="PF06452">
    <property type="entry name" value="CBM9_1"/>
    <property type="match status" value="1"/>
</dbReference>
<evidence type="ECO:0000313" key="6">
    <source>
        <dbReference type="EMBL" id="APW61785.1"/>
    </source>
</evidence>